<keyword evidence="3" id="KW-1185">Reference proteome</keyword>
<dbReference type="AlphaFoldDB" id="A0A916JL27"/>
<dbReference type="EMBL" id="OU015584">
    <property type="protein sequence ID" value="CAG5079409.1"/>
    <property type="molecule type" value="Genomic_DNA"/>
</dbReference>
<dbReference type="KEGG" id="ptan:CRYO30217_00937"/>
<keyword evidence="1" id="KW-0812">Transmembrane</keyword>
<protein>
    <submittedName>
        <fullName evidence="2">Uncharacterized protein</fullName>
    </submittedName>
</protein>
<feature type="transmembrane region" description="Helical" evidence="1">
    <location>
        <begin position="76"/>
        <end position="96"/>
    </location>
</feature>
<reference evidence="2" key="1">
    <citation type="submission" date="2021-04" db="EMBL/GenBank/DDBJ databases">
        <authorList>
            <person name="Rodrigo-Torres L."/>
            <person name="Arahal R. D."/>
            <person name="Lucena T."/>
        </authorList>
    </citation>
    <scope>NUCLEOTIDE SEQUENCE</scope>
    <source>
        <strain evidence="2">AS29M-1</strain>
    </source>
</reference>
<keyword evidence="1" id="KW-1133">Transmembrane helix</keyword>
<sequence length="104" mass="12449">MKFPSFSKINKHRKFHYTPMYYDPEKEELDERVKMAKIKYGIEEGDETLKRKIRMQDQFKESKSAMDSMKRWNSSIRLFVILGIIIYLAYIVFANLDGFLGKIL</sequence>
<evidence type="ECO:0000313" key="3">
    <source>
        <dbReference type="Proteomes" id="UP000683507"/>
    </source>
</evidence>
<organism evidence="2 3">
    <name type="scientific">Parvicella tangerina</name>
    <dbReference type="NCBI Taxonomy" id="2829795"/>
    <lineage>
        <taxon>Bacteria</taxon>
        <taxon>Pseudomonadati</taxon>
        <taxon>Bacteroidota</taxon>
        <taxon>Flavobacteriia</taxon>
        <taxon>Flavobacteriales</taxon>
        <taxon>Parvicellaceae</taxon>
        <taxon>Parvicella</taxon>
    </lineage>
</organism>
<evidence type="ECO:0000313" key="2">
    <source>
        <dbReference type="EMBL" id="CAG5079409.1"/>
    </source>
</evidence>
<dbReference type="RefSeq" id="WP_258541158.1">
    <property type="nucleotide sequence ID" value="NZ_OU015584.1"/>
</dbReference>
<accession>A0A916JL27</accession>
<keyword evidence="1" id="KW-0472">Membrane</keyword>
<proteinExistence type="predicted"/>
<dbReference type="Proteomes" id="UP000683507">
    <property type="component" value="Chromosome"/>
</dbReference>
<evidence type="ECO:0000256" key="1">
    <source>
        <dbReference type="SAM" id="Phobius"/>
    </source>
</evidence>
<name>A0A916JL27_9FLAO</name>
<gene>
    <name evidence="2" type="ORF">CRYO30217_00937</name>
</gene>